<protein>
    <submittedName>
        <fullName evidence="3">Glycosyltransferase</fullName>
    </submittedName>
</protein>
<dbReference type="GO" id="GO:0016757">
    <property type="term" value="F:glycosyltransferase activity"/>
    <property type="evidence" value="ECO:0007669"/>
    <property type="project" value="InterPro"/>
</dbReference>
<dbReference type="Proteomes" id="UP000724148">
    <property type="component" value="Unassembled WGS sequence"/>
</dbReference>
<dbReference type="InterPro" id="IPR001296">
    <property type="entry name" value="Glyco_trans_1"/>
</dbReference>
<reference evidence="3" key="1">
    <citation type="submission" date="2020-07" db="EMBL/GenBank/DDBJ databases">
        <title>Huge and variable diversity of episymbiotic CPR bacteria and DPANN archaea in groundwater ecosystems.</title>
        <authorList>
            <person name="He C.Y."/>
            <person name="Keren R."/>
            <person name="Whittaker M."/>
            <person name="Farag I.F."/>
            <person name="Doudna J."/>
            <person name="Cate J.H.D."/>
            <person name="Banfield J.F."/>
        </authorList>
    </citation>
    <scope>NUCLEOTIDE SEQUENCE</scope>
    <source>
        <strain evidence="3">NC_groundwater_193_Ag_S-0.1um_51_7</strain>
    </source>
</reference>
<accession>A0A931SCK6</accession>
<dbReference type="PANTHER" id="PTHR45947">
    <property type="entry name" value="SULFOQUINOVOSYL TRANSFERASE SQD2"/>
    <property type="match status" value="1"/>
</dbReference>
<evidence type="ECO:0000259" key="1">
    <source>
        <dbReference type="Pfam" id="PF00534"/>
    </source>
</evidence>
<dbReference type="Gene3D" id="3.40.50.2000">
    <property type="entry name" value="Glycogen Phosphorylase B"/>
    <property type="match status" value="2"/>
</dbReference>
<dbReference type="PANTHER" id="PTHR45947:SF3">
    <property type="entry name" value="SULFOQUINOVOSYL TRANSFERASE SQD2"/>
    <property type="match status" value="1"/>
</dbReference>
<dbReference type="InterPro" id="IPR028098">
    <property type="entry name" value="Glyco_trans_4-like_N"/>
</dbReference>
<dbReference type="EMBL" id="JACOZA010000044">
    <property type="protein sequence ID" value="MBI2096871.1"/>
    <property type="molecule type" value="Genomic_DNA"/>
</dbReference>
<proteinExistence type="predicted"/>
<comment type="caution">
    <text evidence="3">The sequence shown here is derived from an EMBL/GenBank/DDBJ whole genome shotgun (WGS) entry which is preliminary data.</text>
</comment>
<gene>
    <name evidence="3" type="ORF">HYT40_01820</name>
</gene>
<evidence type="ECO:0000313" key="4">
    <source>
        <dbReference type="Proteomes" id="UP000724148"/>
    </source>
</evidence>
<dbReference type="AlphaFoldDB" id="A0A931SCK6"/>
<evidence type="ECO:0000313" key="3">
    <source>
        <dbReference type="EMBL" id="MBI2096871.1"/>
    </source>
</evidence>
<dbReference type="Pfam" id="PF13579">
    <property type="entry name" value="Glyco_trans_4_4"/>
    <property type="match status" value="1"/>
</dbReference>
<organism evidence="3 4">
    <name type="scientific">Candidatus Sungiibacteriota bacterium</name>
    <dbReference type="NCBI Taxonomy" id="2750080"/>
    <lineage>
        <taxon>Bacteria</taxon>
        <taxon>Candidatus Sungiibacteriota</taxon>
    </lineage>
</organism>
<dbReference type="Pfam" id="PF00534">
    <property type="entry name" value="Glycos_transf_1"/>
    <property type="match status" value="1"/>
</dbReference>
<dbReference type="SUPFAM" id="SSF53756">
    <property type="entry name" value="UDP-Glycosyltransferase/glycogen phosphorylase"/>
    <property type="match status" value="1"/>
</dbReference>
<feature type="domain" description="Glycosyl transferase family 1" evidence="1">
    <location>
        <begin position="189"/>
        <end position="335"/>
    </location>
</feature>
<sequence>MTLLTIGSGHRNFSDFLNPKSRERIAAYGTLVDRSFILAFTRPGFEKQTLAENVIAFPTNSSSRWLAPFQAWRMGKAILGLASKGEEIVISAQDPFESGLVAWLLRRRSGARLQLQVHTDFFSPYFRRERWENRVRFRIAKFLLPRADCIRVVSQRIKRSLESQLKIEASKIVTLPIWSVPLDAVPQGAADGAFSILVVARLEKEKQIDHALLAFHKFIKRGGAGKMAIVGDGSERRLLENLARTLKIHNQVVFHGWRDNLSHYYAEADVFLVTSQYEGWGVAAADAVYAGIPVVMTDVGLAGELVRDGGNGIIVPVGDTDAIARALSSIAADPDRFKPRPIRRQESFDEYLARYREALYRCRRD</sequence>
<evidence type="ECO:0000259" key="2">
    <source>
        <dbReference type="Pfam" id="PF13579"/>
    </source>
</evidence>
<dbReference type="InterPro" id="IPR050194">
    <property type="entry name" value="Glycosyltransferase_grp1"/>
</dbReference>
<feature type="domain" description="Glycosyltransferase subfamily 4-like N-terminal" evidence="2">
    <location>
        <begin position="54"/>
        <end position="178"/>
    </location>
</feature>
<name>A0A931SCK6_9BACT</name>